<dbReference type="Pfam" id="PF13953">
    <property type="entry name" value="PapC_C"/>
    <property type="match status" value="1"/>
</dbReference>
<dbReference type="PANTHER" id="PTHR30451">
    <property type="entry name" value="OUTER MEMBRANE USHER PROTEIN"/>
    <property type="match status" value="1"/>
</dbReference>
<dbReference type="InterPro" id="IPR000015">
    <property type="entry name" value="Fimb_usher"/>
</dbReference>
<dbReference type="InterPro" id="IPR042186">
    <property type="entry name" value="FimD_plug_dom"/>
</dbReference>
<protein>
    <submittedName>
        <fullName evidence="2">Fimbria/pilus outer membrane usher protein</fullName>
    </submittedName>
</protein>
<evidence type="ECO:0000259" key="1">
    <source>
        <dbReference type="Pfam" id="PF13953"/>
    </source>
</evidence>
<dbReference type="EMBL" id="JAQQFR010000012">
    <property type="protein sequence ID" value="MFL9880277.1"/>
    <property type="molecule type" value="Genomic_DNA"/>
</dbReference>
<keyword evidence="3" id="KW-1185">Reference proteome</keyword>
<sequence length="461" mass="49122">MSSYTAEGGFVRRNYGLRSNNYGEFAVAGTARHGFTKTLTMETHAEAMRGMTLAGGGLVYNVDNFGVLTGAVSASNSDAGTDQQLALGFERSTSLFSMSLMRTQSGSNYRDIGAMEGSPVSRSSTIATVGLNLGSLGSVSLAYTLVKSPVIISTLGNIGISNSESVTVSYFKSVSRGANLYVTGFRDFRNGGYGASIGLIMPFGDNSAGGVSVNNNNGMKTTSVQASRPTISPGDIGWQLQTSEGSYKQRYGEVDYKGTKGRASYTVAQSNDTTSQRAGVRGAVAWMDNSLFMSNWVDDSFAVVNTEGAKNVGIYTENRYAGKTDNSGQLLLTDLRAYDVNKVSVDVLDLPLTLQMDQNEQYVKPRDRSGVVINFKTKRTSDVNLVLKMSNGDYVPVGSSVKIRENGQQAPVGYEGAAYLSELGPINTLDILMPSGETCQAVLIPDRNLDGGMSSSTLECH</sequence>
<accession>A0ABW8ZBH7</accession>
<name>A0ABW8ZBH7_9BURK</name>
<gene>
    <name evidence="2" type="ORF">PQR63_17885</name>
</gene>
<evidence type="ECO:0000313" key="3">
    <source>
        <dbReference type="Proteomes" id="UP001629214"/>
    </source>
</evidence>
<organism evidence="2 3">
    <name type="scientific">Herbaspirillum rhizosphaerae</name>
    <dbReference type="NCBI Taxonomy" id="346179"/>
    <lineage>
        <taxon>Bacteria</taxon>
        <taxon>Pseudomonadati</taxon>
        <taxon>Pseudomonadota</taxon>
        <taxon>Betaproteobacteria</taxon>
        <taxon>Burkholderiales</taxon>
        <taxon>Oxalobacteraceae</taxon>
        <taxon>Herbaspirillum</taxon>
    </lineage>
</organism>
<reference evidence="2 3" key="1">
    <citation type="journal article" date="2024" name="Chem. Sci.">
        <title>Discovery of megapolipeptins by genome mining of a Burkholderiales bacteria collection.</title>
        <authorList>
            <person name="Paulo B.S."/>
            <person name="Recchia M.J.J."/>
            <person name="Lee S."/>
            <person name="Fergusson C.H."/>
            <person name="Romanowski S.B."/>
            <person name="Hernandez A."/>
            <person name="Krull N."/>
            <person name="Liu D.Y."/>
            <person name="Cavanagh H."/>
            <person name="Bos A."/>
            <person name="Gray C.A."/>
            <person name="Murphy B.T."/>
            <person name="Linington R.G."/>
            <person name="Eustaquio A.S."/>
        </authorList>
    </citation>
    <scope>NUCLEOTIDE SEQUENCE [LARGE SCALE GENOMIC DNA]</scope>
    <source>
        <strain evidence="2 3">RL21-008-BIB-B</strain>
    </source>
</reference>
<comment type="caution">
    <text evidence="2">The sequence shown here is derived from an EMBL/GenBank/DDBJ whole genome shotgun (WGS) entry which is preliminary data.</text>
</comment>
<proteinExistence type="predicted"/>
<dbReference type="RefSeq" id="WP_408169330.1">
    <property type="nucleotide sequence ID" value="NZ_JAQQFR010000012.1"/>
</dbReference>
<dbReference type="Pfam" id="PF00577">
    <property type="entry name" value="Usher"/>
    <property type="match status" value="1"/>
</dbReference>
<dbReference type="InterPro" id="IPR025949">
    <property type="entry name" value="PapC-like_C"/>
</dbReference>
<dbReference type="Gene3D" id="2.60.40.2070">
    <property type="match status" value="1"/>
</dbReference>
<feature type="domain" description="PapC-like C-terminal" evidence="1">
    <location>
        <begin position="385"/>
        <end position="441"/>
    </location>
</feature>
<dbReference type="Gene3D" id="2.60.40.2610">
    <property type="entry name" value="Outer membrane usher protein FimD, plug domain"/>
    <property type="match status" value="1"/>
</dbReference>
<evidence type="ECO:0000313" key="2">
    <source>
        <dbReference type="EMBL" id="MFL9880277.1"/>
    </source>
</evidence>
<dbReference type="Proteomes" id="UP001629214">
    <property type="component" value="Unassembled WGS sequence"/>
</dbReference>
<dbReference type="PANTHER" id="PTHR30451:SF5">
    <property type="entry name" value="SLR0019 PROTEIN"/>
    <property type="match status" value="1"/>
</dbReference>
<dbReference type="InterPro" id="IPR043142">
    <property type="entry name" value="PapC-like_C_sf"/>
</dbReference>